<evidence type="ECO:0000259" key="1">
    <source>
        <dbReference type="Pfam" id="PF09084"/>
    </source>
</evidence>
<dbReference type="EMBL" id="UINC01035837">
    <property type="protein sequence ID" value="SVB28878.1"/>
    <property type="molecule type" value="Genomic_DNA"/>
</dbReference>
<dbReference type="GO" id="GO:0009228">
    <property type="term" value="P:thiamine biosynthetic process"/>
    <property type="evidence" value="ECO:0007669"/>
    <property type="project" value="InterPro"/>
</dbReference>
<sequence length="326" mass="36038">MKNKLIGSILLTVLACLNSSCRTSTEIVQVKLALDWYPNANHIGLYIAQGKGYFEDENLEVEIYTPSDPSTVLQTVASGADDFGMNYQPDVLIARSEGVPIISILGMVQHPLNSVMALQSSGNKTPKDLKGKKVGYPGIPWNEDALNTMLESDGLSGLDDVELVNVGWELGSSMISETVDAIIGAYFTHESILLKNEGHPVNVMRMEEWGVPDYYELVMVTSENYLSENSDVVQKFTRAVGKGYTDAISDPQAGVDILKKYAPEIDEDIDRPGADLLQDLWKGKNGRFGTQEEVRWVSFSNWMKARDIIDVNLDPKAAFTDKFSTK</sequence>
<organism evidence="2">
    <name type="scientific">marine metagenome</name>
    <dbReference type="NCBI Taxonomy" id="408172"/>
    <lineage>
        <taxon>unclassified sequences</taxon>
        <taxon>metagenomes</taxon>
        <taxon>ecological metagenomes</taxon>
    </lineage>
</organism>
<reference evidence="2" key="1">
    <citation type="submission" date="2018-05" db="EMBL/GenBank/DDBJ databases">
        <authorList>
            <person name="Lanie J.A."/>
            <person name="Ng W.-L."/>
            <person name="Kazmierczak K.M."/>
            <person name="Andrzejewski T.M."/>
            <person name="Davidsen T.M."/>
            <person name="Wayne K.J."/>
            <person name="Tettelin H."/>
            <person name="Glass J.I."/>
            <person name="Rusch D."/>
            <person name="Podicherti R."/>
            <person name="Tsui H.-C.T."/>
            <person name="Winkler M.E."/>
        </authorList>
    </citation>
    <scope>NUCLEOTIDE SEQUENCE</scope>
</reference>
<dbReference type="PANTHER" id="PTHR31528">
    <property type="entry name" value="4-AMINO-5-HYDROXYMETHYL-2-METHYLPYRIMIDINE PHOSPHATE SYNTHASE THI11-RELATED"/>
    <property type="match status" value="1"/>
</dbReference>
<protein>
    <recommendedName>
        <fullName evidence="1">SsuA/THI5-like domain-containing protein</fullName>
    </recommendedName>
</protein>
<feature type="domain" description="SsuA/THI5-like" evidence="1">
    <location>
        <begin position="39"/>
        <end position="253"/>
    </location>
</feature>
<name>A0A382CRV0_9ZZZZ</name>
<dbReference type="InterPro" id="IPR027939">
    <property type="entry name" value="NMT1/THI5"/>
</dbReference>
<dbReference type="InterPro" id="IPR015168">
    <property type="entry name" value="SsuA/THI5"/>
</dbReference>
<dbReference type="Pfam" id="PF09084">
    <property type="entry name" value="NMT1"/>
    <property type="match status" value="1"/>
</dbReference>
<dbReference type="PROSITE" id="PS51257">
    <property type="entry name" value="PROKAR_LIPOPROTEIN"/>
    <property type="match status" value="1"/>
</dbReference>
<dbReference type="PANTHER" id="PTHR31528:SF3">
    <property type="entry name" value="THIAMINE BIOSYNTHESIS PROTEIN HI_0357-RELATED"/>
    <property type="match status" value="1"/>
</dbReference>
<gene>
    <name evidence="2" type="ORF">METZ01_LOCUS181732</name>
</gene>
<evidence type="ECO:0000313" key="2">
    <source>
        <dbReference type="EMBL" id="SVB28878.1"/>
    </source>
</evidence>
<dbReference type="Gene3D" id="3.40.190.10">
    <property type="entry name" value="Periplasmic binding protein-like II"/>
    <property type="match status" value="2"/>
</dbReference>
<accession>A0A382CRV0</accession>
<proteinExistence type="predicted"/>
<dbReference type="AlphaFoldDB" id="A0A382CRV0"/>
<dbReference type="SUPFAM" id="SSF53850">
    <property type="entry name" value="Periplasmic binding protein-like II"/>
    <property type="match status" value="1"/>
</dbReference>